<dbReference type="InterPro" id="IPR010239">
    <property type="entry name" value="CHP02001"/>
</dbReference>
<accession>A0AA48KW58</accession>
<sequence>MKLTKTSAAIAFAVAACTFSQASYAEVSANVGLVSEYHFRGIQQTSSASASAGLDYEEGGFYLGTWVADVEDGLEIDFYGGYGFDISEDVSASIGVTTYQYTGDFDSAYNELNLGLGWGMLSIEYTIGEWDDDADLGIPGGDYTFLGLTLEHEGFYGTFGTFGDEADGEYFEVGYGTEIGGFDAGISMVFADSDLGGGESDETILFSIGKSFSL</sequence>
<name>A0AA48KW58_9ALTE</name>
<proteinExistence type="predicted"/>
<keyword evidence="3" id="KW-1185">Reference proteome</keyword>
<dbReference type="Pfam" id="PF09694">
    <property type="entry name" value="Gcw_chp"/>
    <property type="match status" value="1"/>
</dbReference>
<dbReference type="RefSeq" id="WP_338294287.1">
    <property type="nucleotide sequence ID" value="NZ_AP027272.1"/>
</dbReference>
<evidence type="ECO:0000313" key="2">
    <source>
        <dbReference type="EMBL" id="BDX08210.1"/>
    </source>
</evidence>
<protein>
    <submittedName>
        <fullName evidence="2">Exported protein</fullName>
    </submittedName>
</protein>
<gene>
    <name evidence="2" type="ORF">MACH26_37310</name>
</gene>
<reference evidence="2" key="1">
    <citation type="submission" date="2023-01" db="EMBL/GenBank/DDBJ databases">
        <title>Complete genome sequence of Planctobacterium marinum strain Dej080120_11.</title>
        <authorList>
            <person name="Ueki S."/>
            <person name="Maruyama F."/>
        </authorList>
    </citation>
    <scope>NUCLEOTIDE SEQUENCE</scope>
    <source>
        <strain evidence="2">Dej080120_11</strain>
    </source>
</reference>
<dbReference type="KEGG" id="pmaw:MACH26_37310"/>
<feature type="chain" id="PRO_5041350610" evidence="1">
    <location>
        <begin position="26"/>
        <end position="214"/>
    </location>
</feature>
<evidence type="ECO:0000313" key="3">
    <source>
        <dbReference type="Proteomes" id="UP001333710"/>
    </source>
</evidence>
<dbReference type="PROSITE" id="PS51257">
    <property type="entry name" value="PROKAR_LIPOPROTEIN"/>
    <property type="match status" value="1"/>
</dbReference>
<dbReference type="EMBL" id="AP027272">
    <property type="protein sequence ID" value="BDX08210.1"/>
    <property type="molecule type" value="Genomic_DNA"/>
</dbReference>
<keyword evidence="1" id="KW-0732">Signal</keyword>
<dbReference type="Proteomes" id="UP001333710">
    <property type="component" value="Chromosome"/>
</dbReference>
<dbReference type="AlphaFoldDB" id="A0AA48KW58"/>
<evidence type="ECO:0000256" key="1">
    <source>
        <dbReference type="SAM" id="SignalP"/>
    </source>
</evidence>
<organism evidence="2 3">
    <name type="scientific">Planctobacterium marinum</name>
    <dbReference type="NCBI Taxonomy" id="1631968"/>
    <lineage>
        <taxon>Bacteria</taxon>
        <taxon>Pseudomonadati</taxon>
        <taxon>Pseudomonadota</taxon>
        <taxon>Gammaproteobacteria</taxon>
        <taxon>Alteromonadales</taxon>
        <taxon>Alteromonadaceae</taxon>
        <taxon>Planctobacterium</taxon>
    </lineage>
</organism>
<dbReference type="NCBIfam" id="TIGR02001">
    <property type="entry name" value="gcw_chp"/>
    <property type="match status" value="1"/>
</dbReference>
<feature type="signal peptide" evidence="1">
    <location>
        <begin position="1"/>
        <end position="25"/>
    </location>
</feature>